<feature type="transmembrane region" description="Helical" evidence="1">
    <location>
        <begin position="6"/>
        <end position="30"/>
    </location>
</feature>
<gene>
    <name evidence="2" type="ORF">METZ01_LOCUS483182</name>
</gene>
<dbReference type="Pfam" id="PF07963">
    <property type="entry name" value="N_methyl"/>
    <property type="match status" value="1"/>
</dbReference>
<accession>A0A383CFI1</accession>
<keyword evidence="1" id="KW-0812">Transmembrane</keyword>
<protein>
    <recommendedName>
        <fullName evidence="3">Type II secretion system protein GspG C-terminal domain-containing protein</fullName>
    </recommendedName>
</protein>
<evidence type="ECO:0008006" key="3">
    <source>
        <dbReference type="Google" id="ProtNLM"/>
    </source>
</evidence>
<sequence>MNKKAFTLIELLVVIAIIGILASMLLPVLAKAKNKANRLKCANKISSLNKAFNVLADNIDGDSPHLYANFTQGASGKATLAALGYGDQNCMYVRRWWTASALRQSLVK</sequence>
<evidence type="ECO:0000256" key="1">
    <source>
        <dbReference type="SAM" id="Phobius"/>
    </source>
</evidence>
<reference evidence="2" key="1">
    <citation type="submission" date="2018-05" db="EMBL/GenBank/DDBJ databases">
        <authorList>
            <person name="Lanie J.A."/>
            <person name="Ng W.-L."/>
            <person name="Kazmierczak K.M."/>
            <person name="Andrzejewski T.M."/>
            <person name="Davidsen T.M."/>
            <person name="Wayne K.J."/>
            <person name="Tettelin H."/>
            <person name="Glass J.I."/>
            <person name="Rusch D."/>
            <person name="Podicherti R."/>
            <person name="Tsui H.-C.T."/>
            <person name="Winkler M.E."/>
        </authorList>
    </citation>
    <scope>NUCLEOTIDE SEQUENCE</scope>
</reference>
<dbReference type="PANTHER" id="PTHR30093">
    <property type="entry name" value="GENERAL SECRETION PATHWAY PROTEIN G"/>
    <property type="match status" value="1"/>
</dbReference>
<name>A0A383CFI1_9ZZZZ</name>
<dbReference type="AlphaFoldDB" id="A0A383CFI1"/>
<proteinExistence type="predicted"/>
<dbReference type="InterPro" id="IPR012902">
    <property type="entry name" value="N_methyl_site"/>
</dbReference>
<keyword evidence="1" id="KW-0472">Membrane</keyword>
<dbReference type="NCBIfam" id="TIGR02532">
    <property type="entry name" value="IV_pilin_GFxxxE"/>
    <property type="match status" value="1"/>
</dbReference>
<dbReference type="SUPFAM" id="SSF54523">
    <property type="entry name" value="Pili subunits"/>
    <property type="match status" value="1"/>
</dbReference>
<organism evidence="2">
    <name type="scientific">marine metagenome</name>
    <dbReference type="NCBI Taxonomy" id="408172"/>
    <lineage>
        <taxon>unclassified sequences</taxon>
        <taxon>metagenomes</taxon>
        <taxon>ecological metagenomes</taxon>
    </lineage>
</organism>
<dbReference type="Gene3D" id="3.30.700.10">
    <property type="entry name" value="Glycoprotein, Type 4 Pilin"/>
    <property type="match status" value="1"/>
</dbReference>
<keyword evidence="1" id="KW-1133">Transmembrane helix</keyword>
<dbReference type="InterPro" id="IPR045584">
    <property type="entry name" value="Pilin-like"/>
</dbReference>
<feature type="non-terminal residue" evidence="2">
    <location>
        <position position="108"/>
    </location>
</feature>
<dbReference type="EMBL" id="UINC01207993">
    <property type="protein sequence ID" value="SVE30328.1"/>
    <property type="molecule type" value="Genomic_DNA"/>
</dbReference>
<evidence type="ECO:0000313" key="2">
    <source>
        <dbReference type="EMBL" id="SVE30328.1"/>
    </source>
</evidence>